<dbReference type="AlphaFoldDB" id="A0A2S9XZ98"/>
<evidence type="ECO:0000313" key="2">
    <source>
        <dbReference type="Proteomes" id="UP000237968"/>
    </source>
</evidence>
<organism evidence="1 2">
    <name type="scientific">Enhygromyxa salina</name>
    <dbReference type="NCBI Taxonomy" id="215803"/>
    <lineage>
        <taxon>Bacteria</taxon>
        <taxon>Pseudomonadati</taxon>
        <taxon>Myxococcota</taxon>
        <taxon>Polyangia</taxon>
        <taxon>Nannocystales</taxon>
        <taxon>Nannocystaceae</taxon>
        <taxon>Enhygromyxa</taxon>
    </lineage>
</organism>
<reference evidence="1 2" key="1">
    <citation type="submission" date="2018-03" db="EMBL/GenBank/DDBJ databases">
        <title>Draft Genome Sequences of the Obligatory Marine Myxobacteria Enhygromyxa salina SWB005.</title>
        <authorList>
            <person name="Poehlein A."/>
            <person name="Moghaddam J.A."/>
            <person name="Harms H."/>
            <person name="Alanjari M."/>
            <person name="Koenig G.M."/>
            <person name="Daniel R."/>
            <person name="Schaeberle T.F."/>
        </authorList>
    </citation>
    <scope>NUCLEOTIDE SEQUENCE [LARGE SCALE GENOMIC DNA]</scope>
    <source>
        <strain evidence="1 2">SWB005</strain>
    </source>
</reference>
<accession>A0A2S9XZ98</accession>
<comment type="caution">
    <text evidence="1">The sequence shown here is derived from an EMBL/GenBank/DDBJ whole genome shotgun (WGS) entry which is preliminary data.</text>
</comment>
<dbReference type="EMBL" id="PVNK01000147">
    <property type="protein sequence ID" value="PRP98081.1"/>
    <property type="molecule type" value="Genomic_DNA"/>
</dbReference>
<sequence>MASRSRPRPYGPADRVGFAIDEVLIELEDQLLERLAARGCELRPAPPWWRPFVGDLHHRIDLRFDRAGVLVEARNVPRKGPQTAALPPPMKRQVDEAIAATLAEALGEVFEGAPRDVRVSLYLPLRPQRRARG</sequence>
<proteinExistence type="predicted"/>
<evidence type="ECO:0000313" key="1">
    <source>
        <dbReference type="EMBL" id="PRP98081.1"/>
    </source>
</evidence>
<gene>
    <name evidence="1" type="ORF">ENSA5_30660</name>
</gene>
<dbReference type="RefSeq" id="WP_106392436.1">
    <property type="nucleotide sequence ID" value="NZ_PVNK01000147.1"/>
</dbReference>
<keyword evidence="2" id="KW-1185">Reference proteome</keyword>
<name>A0A2S9XZ98_9BACT</name>
<protein>
    <submittedName>
        <fullName evidence="1">Uncharacterized protein</fullName>
    </submittedName>
</protein>
<dbReference type="Proteomes" id="UP000237968">
    <property type="component" value="Unassembled WGS sequence"/>
</dbReference>